<dbReference type="RefSeq" id="WP_035847696.1">
    <property type="nucleotide sequence ID" value="NZ_KK073874.1"/>
</dbReference>
<reference evidence="1 2" key="1">
    <citation type="submission" date="2013-07" db="EMBL/GenBank/DDBJ databases">
        <authorList>
            <consortium name="DOE Joint Genome Institute"/>
            <person name="Eisen J."/>
            <person name="Huntemann M."/>
            <person name="Han J."/>
            <person name="Chen A."/>
            <person name="Kyrpides N."/>
            <person name="Mavromatis K."/>
            <person name="Markowitz V."/>
            <person name="Palaniappan K."/>
            <person name="Ivanova N."/>
            <person name="Schaumberg A."/>
            <person name="Pati A."/>
            <person name="Liolios K."/>
            <person name="Nordberg H.P."/>
            <person name="Cantor M.N."/>
            <person name="Hua S.X."/>
            <person name="Woyke T."/>
        </authorList>
    </citation>
    <scope>NUCLEOTIDE SEQUENCE [LARGE SCALE GENOMIC DNA]</scope>
    <source>
        <strain evidence="1 2">DSM 44712</strain>
    </source>
</reference>
<organism evidence="1 2">
    <name type="scientific">Cryptosporangium arvum DSM 44712</name>
    <dbReference type="NCBI Taxonomy" id="927661"/>
    <lineage>
        <taxon>Bacteria</taxon>
        <taxon>Bacillati</taxon>
        <taxon>Actinomycetota</taxon>
        <taxon>Actinomycetes</taxon>
        <taxon>Cryptosporangiales</taxon>
        <taxon>Cryptosporangiaceae</taxon>
        <taxon>Cryptosporangium</taxon>
    </lineage>
</organism>
<dbReference type="HOGENOM" id="CLU_074078_1_0_11"/>
<name>A0A010YG40_9ACTN</name>
<proteinExistence type="predicted"/>
<accession>A0A010YG40</accession>
<dbReference type="EMBL" id="JFBT01000001">
    <property type="protein sequence ID" value="EXG79195.1"/>
    <property type="molecule type" value="Genomic_DNA"/>
</dbReference>
<sequence>MSTEYVDQSGPLVRPYAMTGGRTRSRVDIAMEALVTATARGDREAGSARHEWQRIVELCQQVQSLAEIAAYLGTPLGVARVIVGDMAEAGMLDVHEPGRLDDQLGTYLLERVLSGLRKL</sequence>
<evidence type="ECO:0008006" key="3">
    <source>
        <dbReference type="Google" id="ProtNLM"/>
    </source>
</evidence>
<evidence type="ECO:0000313" key="1">
    <source>
        <dbReference type="EMBL" id="EXG79195.1"/>
    </source>
</evidence>
<evidence type="ECO:0000313" key="2">
    <source>
        <dbReference type="Proteomes" id="UP000021053"/>
    </source>
</evidence>
<dbReference type="OrthoDB" id="3217123at2"/>
<dbReference type="Pfam" id="PF05331">
    <property type="entry name" value="DUF742"/>
    <property type="match status" value="1"/>
</dbReference>
<gene>
    <name evidence="1" type="ORF">CryarDRAFT_0223</name>
</gene>
<dbReference type="PANTHER" id="PTHR36221:SF1">
    <property type="entry name" value="DUF742 DOMAIN-CONTAINING PROTEIN"/>
    <property type="match status" value="1"/>
</dbReference>
<dbReference type="Proteomes" id="UP000021053">
    <property type="component" value="Unassembled WGS sequence"/>
</dbReference>
<dbReference type="PANTHER" id="PTHR36221">
    <property type="entry name" value="DUF742 DOMAIN-CONTAINING PROTEIN"/>
    <property type="match status" value="1"/>
</dbReference>
<dbReference type="InterPro" id="IPR007995">
    <property type="entry name" value="DUF742"/>
</dbReference>
<comment type="caution">
    <text evidence="1">The sequence shown here is derived from an EMBL/GenBank/DDBJ whole genome shotgun (WGS) entry which is preliminary data.</text>
</comment>
<keyword evidence="2" id="KW-1185">Reference proteome</keyword>
<dbReference type="AlphaFoldDB" id="A0A010YG40"/>
<protein>
    <recommendedName>
        <fullName evidence="3">DUF742 domain-containing protein</fullName>
    </recommendedName>
</protein>